<comment type="caution">
    <text evidence="2">The sequence shown here is derived from an EMBL/GenBank/DDBJ whole genome shotgun (WGS) entry which is preliminary data.</text>
</comment>
<proteinExistence type="predicted"/>
<reference evidence="2 3" key="1">
    <citation type="submission" date="2020-08" db="EMBL/GenBank/DDBJ databases">
        <title>Genome sequencing of Purple Non-Sulfur Bacteria from various extreme environments.</title>
        <authorList>
            <person name="Mayer M."/>
        </authorList>
    </citation>
    <scope>NUCLEOTIDE SEQUENCE [LARGE SCALE GENOMIC DNA]</scope>
    <source>
        <strain evidence="2 3">JA135</strain>
    </source>
</reference>
<feature type="compositionally biased region" description="Basic and acidic residues" evidence="1">
    <location>
        <begin position="104"/>
        <end position="114"/>
    </location>
</feature>
<organism evidence="2 3">
    <name type="scientific">Roseospira goensis</name>
    <dbReference type="NCBI Taxonomy" id="391922"/>
    <lineage>
        <taxon>Bacteria</taxon>
        <taxon>Pseudomonadati</taxon>
        <taxon>Pseudomonadota</taxon>
        <taxon>Alphaproteobacteria</taxon>
        <taxon>Rhodospirillales</taxon>
        <taxon>Rhodospirillaceae</taxon>
        <taxon>Roseospira</taxon>
    </lineage>
</organism>
<sequence length="122" mass="12346">MTAADLSAARDRLRGTLPDTLHRALDAYDAVAARPVPEDDKAFAAWQGGCKAVLAHVELLLKLAARVGLDLSGPAPGAVDDGAALSALLARARAAVADGPTGPDGDHGGDHEGNEGEDDADD</sequence>
<dbReference type="AlphaFoldDB" id="A0A7W6RXN3"/>
<dbReference type="RefSeq" id="WP_184432035.1">
    <property type="nucleotide sequence ID" value="NZ_JACIGI010000005.1"/>
</dbReference>
<keyword evidence="3" id="KW-1185">Reference proteome</keyword>
<dbReference type="Proteomes" id="UP000555728">
    <property type="component" value="Unassembled WGS sequence"/>
</dbReference>
<accession>A0A7W6RXN3</accession>
<protein>
    <submittedName>
        <fullName evidence="2">Uncharacterized protein</fullName>
    </submittedName>
</protein>
<evidence type="ECO:0000313" key="3">
    <source>
        <dbReference type="Proteomes" id="UP000555728"/>
    </source>
</evidence>
<evidence type="ECO:0000256" key="1">
    <source>
        <dbReference type="SAM" id="MobiDB-lite"/>
    </source>
</evidence>
<evidence type="ECO:0000313" key="2">
    <source>
        <dbReference type="EMBL" id="MBB4285124.1"/>
    </source>
</evidence>
<dbReference type="EMBL" id="JACIGI010000005">
    <property type="protein sequence ID" value="MBB4285124.1"/>
    <property type="molecule type" value="Genomic_DNA"/>
</dbReference>
<gene>
    <name evidence="2" type="ORF">GGD88_000841</name>
</gene>
<name>A0A7W6RXN3_9PROT</name>
<feature type="region of interest" description="Disordered" evidence="1">
    <location>
        <begin position="96"/>
        <end position="122"/>
    </location>
</feature>